<comment type="caution">
    <text evidence="5">The sequence shown here is derived from an EMBL/GenBank/DDBJ whole genome shotgun (WGS) entry which is preliminary data.</text>
</comment>
<feature type="domain" description="Bacillithiol biosynthesis BshC N-terminal Rossmann-like" evidence="3">
    <location>
        <begin position="3"/>
        <end position="382"/>
    </location>
</feature>
<evidence type="ECO:0000313" key="6">
    <source>
        <dbReference type="Proteomes" id="UP000214588"/>
    </source>
</evidence>
<dbReference type="InterPro" id="IPR011199">
    <property type="entry name" value="Bacillithiol_biosynth_BshC"/>
</dbReference>
<keyword evidence="2" id="KW-0175">Coiled coil</keyword>
<protein>
    <recommendedName>
        <fullName evidence="2">Putative cysteine ligase BshC</fullName>
        <ecNumber evidence="2">6.-.-.-</ecNumber>
    </recommendedName>
</protein>
<comment type="similarity">
    <text evidence="2">Belongs to the BshC family.</text>
</comment>
<evidence type="ECO:0000259" key="3">
    <source>
        <dbReference type="Pfam" id="PF10079"/>
    </source>
</evidence>
<dbReference type="Proteomes" id="UP000214588">
    <property type="component" value="Unassembled WGS sequence"/>
</dbReference>
<keyword evidence="6" id="KW-1185">Reference proteome</keyword>
<dbReference type="NCBIfam" id="TIGR03998">
    <property type="entry name" value="thiol_BshC"/>
    <property type="match status" value="1"/>
</dbReference>
<feature type="domain" description="Bacillithiol biosynthesis BshC C-terminal coiled-coil" evidence="4">
    <location>
        <begin position="385"/>
        <end position="534"/>
    </location>
</feature>
<proteinExistence type="inferred from homology"/>
<dbReference type="EC" id="6.-.-.-" evidence="2"/>
<evidence type="ECO:0000256" key="2">
    <source>
        <dbReference type="HAMAP-Rule" id="MF_01867"/>
    </source>
</evidence>
<reference evidence="5 6" key="1">
    <citation type="submission" date="2017-06" db="EMBL/GenBank/DDBJ databases">
        <title>Draft Genome Sequence of Natranaerobius trueperi halophilic, alkalithermophilic bacteria from soda lakes.</title>
        <authorList>
            <person name="Zhao B."/>
        </authorList>
    </citation>
    <scope>NUCLEOTIDE SEQUENCE [LARGE SCALE GENOMIC DNA]</scope>
    <source>
        <strain evidence="5 6">DSM 18760</strain>
    </source>
</reference>
<dbReference type="InterPro" id="IPR055398">
    <property type="entry name" value="Rossmann-like_BshC"/>
</dbReference>
<gene>
    <name evidence="2 5" type="primary">bshC</name>
    <name evidence="5" type="ORF">CDO51_07770</name>
</gene>
<organism evidence="5 6">
    <name type="scientific">Natranaerobius trueperi</name>
    <dbReference type="NCBI Taxonomy" id="759412"/>
    <lineage>
        <taxon>Bacteria</taxon>
        <taxon>Bacillati</taxon>
        <taxon>Bacillota</taxon>
        <taxon>Clostridia</taxon>
        <taxon>Natranaerobiales</taxon>
        <taxon>Natranaerobiaceae</taxon>
        <taxon>Natranaerobius</taxon>
    </lineage>
</organism>
<keyword evidence="1 2" id="KW-0436">Ligase</keyword>
<dbReference type="GO" id="GO:0016874">
    <property type="term" value="F:ligase activity"/>
    <property type="evidence" value="ECO:0007669"/>
    <property type="project" value="UniProtKB-UniRule"/>
</dbReference>
<dbReference type="EMBL" id="NIQC01000015">
    <property type="protein sequence ID" value="OWZ83599.1"/>
    <property type="molecule type" value="Genomic_DNA"/>
</dbReference>
<dbReference type="Pfam" id="PF24850">
    <property type="entry name" value="CC_BshC"/>
    <property type="match status" value="1"/>
</dbReference>
<dbReference type="AlphaFoldDB" id="A0A226BZH9"/>
<dbReference type="Pfam" id="PF10079">
    <property type="entry name" value="Rossmann-like_BshC"/>
    <property type="match status" value="1"/>
</dbReference>
<dbReference type="InterPro" id="IPR055399">
    <property type="entry name" value="CC_BshC"/>
</dbReference>
<accession>A0A226BZH9</accession>
<name>A0A226BZH9_9FIRM</name>
<dbReference type="RefSeq" id="WP_089023720.1">
    <property type="nucleotide sequence ID" value="NZ_NIQC01000015.1"/>
</dbReference>
<comment type="function">
    <text evidence="2">Involved in bacillithiol (BSH) biosynthesis. May catalyze the last step of the pathway, the addition of cysteine to glucosamine malate (GlcN-Mal) to generate BSH.</text>
</comment>
<dbReference type="OrthoDB" id="9765151at2"/>
<dbReference type="HAMAP" id="MF_01867">
    <property type="entry name" value="BshC"/>
    <property type="match status" value="1"/>
</dbReference>
<evidence type="ECO:0000259" key="4">
    <source>
        <dbReference type="Pfam" id="PF24850"/>
    </source>
</evidence>
<evidence type="ECO:0000256" key="1">
    <source>
        <dbReference type="ARBA" id="ARBA00022598"/>
    </source>
</evidence>
<evidence type="ECO:0000313" key="5">
    <source>
        <dbReference type="EMBL" id="OWZ83599.1"/>
    </source>
</evidence>
<dbReference type="PIRSF" id="PIRSF012535">
    <property type="entry name" value="UCP012535"/>
    <property type="match status" value="1"/>
</dbReference>
<sequence>MNENIPFNKAFSQNLFWDYLYHFDKLDDLFEYSPWENDSFQKKAADVWERERKKKTHRDKLVISLKNYHSTLTKNSRVFNFIDLLNNSKTLVVVTGQQPGVLTGPLYSIYKAITAIKLAKSLSKSLGVHVLPVFWIASEDNDFDEVNNYSTLDKKGNLVNCKIENDQYGYSIGNRKIKEEAFNLMNQLTQLFQDSPYYEKWKRVIIKSLDKSETLVDWTANLLLELFADEGLIILDPMDPKIRELSKPIYKKAINYGKEYSRFVEHQSKQVKEMGYDRQVDLRKNHAGLFYYQNNVRLPLINENQIFKLVNHDKTFEKEELIDTIENSPWKFSPNVTLRPLVQDYLLPSVSYVAGPGEIGYFSQLKELYRAFEIKMPVIYPRESFLLIDDQTRSILEKYEIRLDNLLYDWSSTRKEVFKTVAPINTSEKLVEFAERFKKEHEEFIKELSQIDEDIEKLKTKNFQLIYQQLNYLKQKAEQYNRKNHNKIDEELSLLKNSIYPKNNLQERQFNIGEFLFTYDWNVLELLKQCKLNPKKIKVINLE</sequence>
<feature type="coiled-coil region" evidence="2">
    <location>
        <begin position="434"/>
        <end position="490"/>
    </location>
</feature>